<keyword evidence="1" id="KW-0812">Transmembrane</keyword>
<dbReference type="EMBL" id="VSSQ01050464">
    <property type="protein sequence ID" value="MPN04555.1"/>
    <property type="molecule type" value="Genomic_DNA"/>
</dbReference>
<dbReference type="GO" id="GO:0140359">
    <property type="term" value="F:ABC-type transporter activity"/>
    <property type="evidence" value="ECO:0007669"/>
    <property type="project" value="InterPro"/>
</dbReference>
<feature type="transmembrane region" description="Helical" evidence="1">
    <location>
        <begin position="71"/>
        <end position="90"/>
    </location>
</feature>
<name>A0A645ER89_9ZZZZ</name>
<evidence type="ECO:0000313" key="2">
    <source>
        <dbReference type="EMBL" id="MPN04555.1"/>
    </source>
</evidence>
<reference evidence="2" key="1">
    <citation type="submission" date="2019-08" db="EMBL/GenBank/DDBJ databases">
        <authorList>
            <person name="Kucharzyk K."/>
            <person name="Murdoch R.W."/>
            <person name="Higgins S."/>
            <person name="Loffler F."/>
        </authorList>
    </citation>
    <scope>NUCLEOTIDE SEQUENCE</scope>
</reference>
<feature type="transmembrane region" description="Helical" evidence="1">
    <location>
        <begin position="110"/>
        <end position="138"/>
    </location>
</feature>
<evidence type="ECO:0008006" key="3">
    <source>
        <dbReference type="Google" id="ProtNLM"/>
    </source>
</evidence>
<gene>
    <name evidence="2" type="ORF">SDC9_151796</name>
</gene>
<keyword evidence="1" id="KW-0472">Membrane</keyword>
<keyword evidence="1" id="KW-1133">Transmembrane helix</keyword>
<dbReference type="GO" id="GO:0005886">
    <property type="term" value="C:plasma membrane"/>
    <property type="evidence" value="ECO:0007669"/>
    <property type="project" value="UniProtKB-SubCell"/>
</dbReference>
<feature type="transmembrane region" description="Helical" evidence="1">
    <location>
        <begin position="7"/>
        <end position="26"/>
    </location>
</feature>
<organism evidence="2">
    <name type="scientific">bioreactor metagenome</name>
    <dbReference type="NCBI Taxonomy" id="1076179"/>
    <lineage>
        <taxon>unclassified sequences</taxon>
        <taxon>metagenomes</taxon>
        <taxon>ecological metagenomes</taxon>
    </lineage>
</organism>
<dbReference type="AlphaFoldDB" id="A0A645ER89"/>
<accession>A0A645ER89</accession>
<proteinExistence type="predicted"/>
<sequence length="147" mass="16416">MKLLSGFIYLTLFMVLNIIFSIIGIQMLDVGKSMINEILLFSVTTYLVSLTFYSITALLSTLTKQADKGALYANILFMITFIIGIIVDMLEKPGFLRMLAPLKYFLPSEILSGSYSVIYVVLCIVIIIVSLVGTYNLFNKKDMSAVN</sequence>
<comment type="caution">
    <text evidence="2">The sequence shown here is derived from an EMBL/GenBank/DDBJ whole genome shotgun (WGS) entry which is preliminary data.</text>
</comment>
<protein>
    <recommendedName>
        <fullName evidence="3">ABC-2 type transporter domain-containing protein</fullName>
    </recommendedName>
</protein>
<feature type="transmembrane region" description="Helical" evidence="1">
    <location>
        <begin position="38"/>
        <end position="59"/>
    </location>
</feature>
<evidence type="ECO:0000256" key="1">
    <source>
        <dbReference type="SAM" id="Phobius"/>
    </source>
</evidence>